<evidence type="ECO:0000256" key="1">
    <source>
        <dbReference type="SAM" id="MobiDB-lite"/>
    </source>
</evidence>
<organism evidence="2 3">
    <name type="scientific">Prunus dulcis</name>
    <name type="common">Almond</name>
    <name type="synonym">Amygdalus dulcis</name>
    <dbReference type="NCBI Taxonomy" id="3755"/>
    <lineage>
        <taxon>Eukaryota</taxon>
        <taxon>Viridiplantae</taxon>
        <taxon>Streptophyta</taxon>
        <taxon>Embryophyta</taxon>
        <taxon>Tracheophyta</taxon>
        <taxon>Spermatophyta</taxon>
        <taxon>Magnoliopsida</taxon>
        <taxon>eudicotyledons</taxon>
        <taxon>Gunneridae</taxon>
        <taxon>Pentapetalae</taxon>
        <taxon>rosids</taxon>
        <taxon>fabids</taxon>
        <taxon>Rosales</taxon>
        <taxon>Rosaceae</taxon>
        <taxon>Amygdaloideae</taxon>
        <taxon>Amygdaleae</taxon>
        <taxon>Prunus</taxon>
    </lineage>
</organism>
<reference evidence="2 3" key="1">
    <citation type="journal article" date="2022" name="G3 (Bethesda)">
        <title>Whole-genome sequence and methylome profiling of the almond [Prunus dulcis (Mill.) D.A. Webb] cultivar 'Nonpareil'.</title>
        <authorList>
            <person name="D'Amico-Willman K.M."/>
            <person name="Ouma W.Z."/>
            <person name="Meulia T."/>
            <person name="Sideli G.M."/>
            <person name="Gradziel T.M."/>
            <person name="Fresnedo-Ramirez J."/>
        </authorList>
    </citation>
    <scope>NUCLEOTIDE SEQUENCE [LARGE SCALE GENOMIC DNA]</scope>
    <source>
        <strain evidence="2">Clone GOH B32 T37-40</strain>
    </source>
</reference>
<comment type="caution">
    <text evidence="2">The sequence shown here is derived from an EMBL/GenBank/DDBJ whole genome shotgun (WGS) entry which is preliminary data.</text>
</comment>
<proteinExistence type="predicted"/>
<gene>
    <name evidence="2" type="ORF">L3X38_017486</name>
</gene>
<accession>A0AAD4Z9U1</accession>
<dbReference type="EMBL" id="JAJFAZ020000003">
    <property type="protein sequence ID" value="KAI5338215.1"/>
    <property type="molecule type" value="Genomic_DNA"/>
</dbReference>
<evidence type="ECO:0000313" key="3">
    <source>
        <dbReference type="Proteomes" id="UP001054821"/>
    </source>
</evidence>
<dbReference type="AlphaFoldDB" id="A0AAD4Z9U1"/>
<feature type="region of interest" description="Disordered" evidence="1">
    <location>
        <begin position="138"/>
        <end position="167"/>
    </location>
</feature>
<name>A0AAD4Z9U1_PRUDU</name>
<evidence type="ECO:0000313" key="2">
    <source>
        <dbReference type="EMBL" id="KAI5338215.1"/>
    </source>
</evidence>
<protein>
    <submittedName>
        <fullName evidence="2">Uncharacterized protein</fullName>
    </submittedName>
</protein>
<keyword evidence="3" id="KW-1185">Reference proteome</keyword>
<sequence>MSCKFGLKLTIGLTTIVKFQTLAPGFTISDIEIEICEILRARDNTRIRKIPRVTALPSPTRCSTRRQRWVSKAITPRRKNFKPRLQTPTLGKAPYMERLLFLDLPQKVAGSGRSRRPKIGRIFNSKTGLSTVKIDAKPSNHQCDFRPAQVTSPVGNGRERKRTSSRSFWYQPRPQSWTVAGITS</sequence>
<dbReference type="Proteomes" id="UP001054821">
    <property type="component" value="Chromosome 3"/>
</dbReference>